<dbReference type="CDD" id="cd13123">
    <property type="entry name" value="MATE_MurJ_like"/>
    <property type="match status" value="1"/>
</dbReference>
<dbReference type="GO" id="GO:0071555">
    <property type="term" value="P:cell wall organization"/>
    <property type="evidence" value="ECO:0007669"/>
    <property type="project" value="UniProtKB-UniRule"/>
</dbReference>
<evidence type="ECO:0000313" key="11">
    <source>
        <dbReference type="Proteomes" id="UP001317532"/>
    </source>
</evidence>
<dbReference type="Proteomes" id="UP001317532">
    <property type="component" value="Chromosome"/>
</dbReference>
<dbReference type="InterPro" id="IPR004268">
    <property type="entry name" value="MurJ"/>
</dbReference>
<protein>
    <recommendedName>
        <fullName evidence="8">Lipid II flippase</fullName>
    </recommendedName>
</protein>
<keyword evidence="8" id="KW-0813">Transport</keyword>
<dbReference type="PANTHER" id="PTHR47019">
    <property type="entry name" value="LIPID II FLIPPASE MURJ"/>
    <property type="match status" value="1"/>
</dbReference>
<keyword evidence="5 8" id="KW-0573">Peptidoglycan synthesis</keyword>
<keyword evidence="7 8" id="KW-0472">Membrane</keyword>
<evidence type="ECO:0000256" key="1">
    <source>
        <dbReference type="ARBA" id="ARBA00004651"/>
    </source>
</evidence>
<evidence type="ECO:0000256" key="5">
    <source>
        <dbReference type="ARBA" id="ARBA00022984"/>
    </source>
</evidence>
<accession>A0AAN1XZA9</accession>
<reference evidence="10 11" key="1">
    <citation type="journal article" date="2022" name="ISME Commun">
        <title>Vulcanimicrobium alpinus gen. nov. sp. nov., the first cultivated representative of the candidate phylum 'Eremiobacterota', is a metabolically versatile aerobic anoxygenic phototroph.</title>
        <authorList>
            <person name="Yabe S."/>
            <person name="Muto K."/>
            <person name="Abe K."/>
            <person name="Yokota A."/>
            <person name="Staudigel H."/>
            <person name="Tebo B.M."/>
        </authorList>
    </citation>
    <scope>NUCLEOTIDE SEQUENCE [LARGE SCALE GENOMIC DNA]</scope>
    <source>
        <strain evidence="10 11">WC8-2</strain>
    </source>
</reference>
<dbReference type="PIRSF" id="PIRSF002869">
    <property type="entry name" value="MviN"/>
    <property type="match status" value="1"/>
</dbReference>
<dbReference type="GO" id="GO:0009252">
    <property type="term" value="P:peptidoglycan biosynthetic process"/>
    <property type="evidence" value="ECO:0007669"/>
    <property type="project" value="UniProtKB-UniRule"/>
</dbReference>
<organism evidence="10 11">
    <name type="scientific">Vulcanimicrobium alpinum</name>
    <dbReference type="NCBI Taxonomy" id="3016050"/>
    <lineage>
        <taxon>Bacteria</taxon>
        <taxon>Bacillati</taxon>
        <taxon>Vulcanimicrobiota</taxon>
        <taxon>Vulcanimicrobiia</taxon>
        <taxon>Vulcanimicrobiales</taxon>
        <taxon>Vulcanimicrobiaceae</taxon>
        <taxon>Vulcanimicrobium</taxon>
    </lineage>
</organism>
<dbReference type="AlphaFoldDB" id="A0AAN1XZA9"/>
<keyword evidence="3 9" id="KW-0812">Transmembrane</keyword>
<dbReference type="GO" id="GO:0005886">
    <property type="term" value="C:plasma membrane"/>
    <property type="evidence" value="ECO:0007669"/>
    <property type="project" value="UniProtKB-SubCell"/>
</dbReference>
<evidence type="ECO:0000256" key="6">
    <source>
        <dbReference type="ARBA" id="ARBA00022989"/>
    </source>
</evidence>
<keyword evidence="11" id="KW-1185">Reference proteome</keyword>
<comment type="function">
    <text evidence="8">Involved in peptidoglycan biosynthesis. Transports lipid-linked peptidoglycan precursors from the inner to the outer leaflet of the cytoplasmic membrane.</text>
</comment>
<keyword evidence="4 8" id="KW-0133">Cell shape</keyword>
<feature type="transmembrane region" description="Helical" evidence="9">
    <location>
        <begin position="380"/>
        <end position="400"/>
    </location>
</feature>
<proteinExistence type="inferred from homology"/>
<keyword evidence="2 8" id="KW-1003">Cell membrane</keyword>
<comment type="subcellular location">
    <subcellularLocation>
        <location evidence="1">Cell membrane</location>
        <topology evidence="1">Multi-pass membrane protein</topology>
    </subcellularLocation>
</comment>
<evidence type="ECO:0000313" key="10">
    <source>
        <dbReference type="EMBL" id="BDE07675.1"/>
    </source>
</evidence>
<dbReference type="EMBL" id="AP025523">
    <property type="protein sequence ID" value="BDE07675.1"/>
    <property type="molecule type" value="Genomic_DNA"/>
</dbReference>
<evidence type="ECO:0000256" key="8">
    <source>
        <dbReference type="PIRNR" id="PIRNR002869"/>
    </source>
</evidence>
<feature type="transmembrane region" description="Helical" evidence="9">
    <location>
        <begin position="353"/>
        <end position="374"/>
    </location>
</feature>
<evidence type="ECO:0000256" key="2">
    <source>
        <dbReference type="ARBA" id="ARBA00022475"/>
    </source>
</evidence>
<dbReference type="NCBIfam" id="TIGR01695">
    <property type="entry name" value="murJ_mviN"/>
    <property type="match status" value="1"/>
</dbReference>
<evidence type="ECO:0000256" key="9">
    <source>
        <dbReference type="SAM" id="Phobius"/>
    </source>
</evidence>
<dbReference type="Pfam" id="PF03023">
    <property type="entry name" value="MurJ"/>
    <property type="match status" value="1"/>
</dbReference>
<name>A0AAN1XZA9_UNVUL</name>
<feature type="transmembrane region" description="Helical" evidence="9">
    <location>
        <begin position="20"/>
        <end position="45"/>
    </location>
</feature>
<dbReference type="GO" id="GO:0015648">
    <property type="term" value="F:lipid-linked peptidoglycan transporter activity"/>
    <property type="evidence" value="ECO:0007669"/>
    <property type="project" value="UniProtKB-UniRule"/>
</dbReference>
<feature type="transmembrane region" description="Helical" evidence="9">
    <location>
        <begin position="134"/>
        <end position="152"/>
    </location>
</feature>
<feature type="transmembrane region" description="Helical" evidence="9">
    <location>
        <begin position="158"/>
        <end position="182"/>
    </location>
</feature>
<dbReference type="GO" id="GO:0034204">
    <property type="term" value="P:lipid translocation"/>
    <property type="evidence" value="ECO:0007669"/>
    <property type="project" value="TreeGrafter"/>
</dbReference>
<sequence>MREVVYAKYYGTSWELDAFLAASVVPVILFGVFNGALVTALVPLFSDYLNTDREDEAWNLASSVLIAIAVVLGVCAALGAWLAPAYVPMIARFPHGHVETAVVMTRWLMPTIVFTSLSGVIGALLNAYHRFGAAALQGLLANLCIIVAVWFAQPHYGAYALVIGALAGAIAQLVALLPRFLLLQRFRPVLDLQHPGMVRLMQVLGPIAIGSAAGQLALFFDRFFASGLTEGTIAGMNFAVKIVGFPQQIFVTAIATVIFPLFAGQFAHKNKPAMRRSLTTGLQMVLFLTVPSAWGLCMLAGPIVQTLFERGAFTPEATVLCAQLLPYAAVGLVALSANVVLTRCLYAGGAVKVAIGISVISVALNVALSVGWLPSLGARGLLLANAVSQTLQTFAFLAVAARMLGGFAARPLLISLLKVSACAAVMAFGLAAVQVTRTPPGPATLARIANLGEHLLFGGFVFLALARLVDSEELQLATDLLLRRRQRDLVPLP</sequence>
<dbReference type="InterPro" id="IPR051050">
    <property type="entry name" value="Lipid_II_flippase_MurJ/MviN"/>
</dbReference>
<evidence type="ECO:0000256" key="7">
    <source>
        <dbReference type="ARBA" id="ARBA00023136"/>
    </source>
</evidence>
<dbReference type="PRINTS" id="PR01806">
    <property type="entry name" value="VIRFACTRMVIN"/>
</dbReference>
<dbReference type="GO" id="GO:0008360">
    <property type="term" value="P:regulation of cell shape"/>
    <property type="evidence" value="ECO:0007669"/>
    <property type="project" value="UniProtKB-UniRule"/>
</dbReference>
<feature type="transmembrane region" description="Helical" evidence="9">
    <location>
        <begin position="245"/>
        <end position="263"/>
    </location>
</feature>
<feature type="transmembrane region" description="Helical" evidence="9">
    <location>
        <begin position="107"/>
        <end position="127"/>
    </location>
</feature>
<keyword evidence="8" id="KW-0961">Cell wall biogenesis/degradation</keyword>
<gene>
    <name evidence="10" type="ORF">WPS_29510</name>
</gene>
<feature type="transmembrane region" description="Helical" evidence="9">
    <location>
        <begin position="445"/>
        <end position="466"/>
    </location>
</feature>
<evidence type="ECO:0000256" key="3">
    <source>
        <dbReference type="ARBA" id="ARBA00022692"/>
    </source>
</evidence>
<feature type="transmembrane region" description="Helical" evidence="9">
    <location>
        <begin position="284"/>
        <end position="304"/>
    </location>
</feature>
<feature type="transmembrane region" description="Helical" evidence="9">
    <location>
        <begin position="57"/>
        <end position="87"/>
    </location>
</feature>
<keyword evidence="6 9" id="KW-1133">Transmembrane helix</keyword>
<dbReference type="KEGG" id="vab:WPS_29510"/>
<feature type="transmembrane region" description="Helical" evidence="9">
    <location>
        <begin position="203"/>
        <end position="225"/>
    </location>
</feature>
<evidence type="ECO:0000256" key="4">
    <source>
        <dbReference type="ARBA" id="ARBA00022960"/>
    </source>
</evidence>
<comment type="similarity">
    <text evidence="8">Belongs to the MurJ/MviN family.</text>
</comment>
<dbReference type="PANTHER" id="PTHR47019:SF1">
    <property type="entry name" value="LIPID II FLIPPASE MURJ"/>
    <property type="match status" value="1"/>
</dbReference>
<feature type="transmembrane region" description="Helical" evidence="9">
    <location>
        <begin position="412"/>
        <end position="433"/>
    </location>
</feature>
<feature type="transmembrane region" description="Helical" evidence="9">
    <location>
        <begin position="324"/>
        <end position="341"/>
    </location>
</feature>